<keyword evidence="2" id="KW-0472">Membrane</keyword>
<feature type="transmembrane region" description="Helical" evidence="2">
    <location>
        <begin position="143"/>
        <end position="163"/>
    </location>
</feature>
<feature type="transmembrane region" description="Helical" evidence="2">
    <location>
        <begin position="118"/>
        <end position="137"/>
    </location>
</feature>
<name>A0ABP9TPA6_9MICC</name>
<dbReference type="Proteomes" id="UP001501257">
    <property type="component" value="Unassembled WGS sequence"/>
</dbReference>
<dbReference type="Pfam" id="PF00892">
    <property type="entry name" value="EamA"/>
    <property type="match status" value="2"/>
</dbReference>
<evidence type="ECO:0000259" key="3">
    <source>
        <dbReference type="Pfam" id="PF00892"/>
    </source>
</evidence>
<sequence>MTFLLALVGVLGVAASGPLIAAFPAVPALSMALWRNAVGTAVMAVPALVNEPRTFARLRRQEWGWSALAAVSLALHFAFFMTSIRMTTVAAATALVCLQAAWIAMFQSLRGTKYGWRVGLGIVLAFTGVIVITGLDIGSGSEALTGDAFALIGGVLAAAYTLSGSKARATMSTSSYTTICYGMTSVLLLGMCLVAGAPIWGFNLNGWIGIIALALCSQVLGHSALNHLLSSLGPLTVSTLILLEIPGAALLASLFLGQVLPAGTVVGLTVILAGLFFVVRGQGHAQARALVSVDIDDPIMDEDVADEQAKEQGTN</sequence>
<feature type="transmembrane region" description="Helical" evidence="2">
    <location>
        <begin position="87"/>
        <end position="106"/>
    </location>
</feature>
<keyword evidence="2" id="KW-1133">Transmembrane helix</keyword>
<dbReference type="EMBL" id="BAABLK010000029">
    <property type="protein sequence ID" value="GAA5227557.1"/>
    <property type="molecule type" value="Genomic_DNA"/>
</dbReference>
<feature type="transmembrane region" description="Helical" evidence="2">
    <location>
        <begin position="62"/>
        <end position="81"/>
    </location>
</feature>
<feature type="transmembrane region" description="Helical" evidence="2">
    <location>
        <begin position="32"/>
        <end position="50"/>
    </location>
</feature>
<dbReference type="PANTHER" id="PTHR22911:SF76">
    <property type="entry name" value="EAMA DOMAIN-CONTAINING PROTEIN"/>
    <property type="match status" value="1"/>
</dbReference>
<reference evidence="5" key="1">
    <citation type="journal article" date="2019" name="Int. J. Syst. Evol. Microbiol.">
        <title>The Global Catalogue of Microorganisms (GCM) 10K type strain sequencing project: providing services to taxonomists for standard genome sequencing and annotation.</title>
        <authorList>
            <consortium name="The Broad Institute Genomics Platform"/>
            <consortium name="The Broad Institute Genome Sequencing Center for Infectious Disease"/>
            <person name="Wu L."/>
            <person name="Ma J."/>
        </authorList>
    </citation>
    <scope>NUCLEOTIDE SEQUENCE [LARGE SCALE GENOMIC DNA]</scope>
    <source>
        <strain evidence="5">JCM 18952</strain>
    </source>
</reference>
<comment type="similarity">
    <text evidence="1">Belongs to the EamA transporter family.</text>
</comment>
<evidence type="ECO:0000313" key="4">
    <source>
        <dbReference type="EMBL" id="GAA5227557.1"/>
    </source>
</evidence>
<proteinExistence type="inferred from homology"/>
<feature type="transmembrane region" description="Helical" evidence="2">
    <location>
        <begin position="262"/>
        <end position="279"/>
    </location>
</feature>
<evidence type="ECO:0000313" key="5">
    <source>
        <dbReference type="Proteomes" id="UP001501257"/>
    </source>
</evidence>
<keyword evidence="5" id="KW-1185">Reference proteome</keyword>
<protein>
    <submittedName>
        <fullName evidence="4">DMT family transporter</fullName>
    </submittedName>
</protein>
<organism evidence="4 5">
    <name type="scientific">Paeniglutamicibacter antarcticus</name>
    <dbReference type="NCBI Taxonomy" id="494023"/>
    <lineage>
        <taxon>Bacteria</taxon>
        <taxon>Bacillati</taxon>
        <taxon>Actinomycetota</taxon>
        <taxon>Actinomycetes</taxon>
        <taxon>Micrococcales</taxon>
        <taxon>Micrococcaceae</taxon>
        <taxon>Paeniglutamicibacter</taxon>
    </lineage>
</organism>
<comment type="caution">
    <text evidence="4">The sequence shown here is derived from an EMBL/GenBank/DDBJ whole genome shotgun (WGS) entry which is preliminary data.</text>
</comment>
<gene>
    <name evidence="4" type="ORF">GCM10025778_20900</name>
</gene>
<dbReference type="InterPro" id="IPR000620">
    <property type="entry name" value="EamA_dom"/>
</dbReference>
<dbReference type="PANTHER" id="PTHR22911">
    <property type="entry name" value="ACYL-MALONYL CONDENSING ENZYME-RELATED"/>
    <property type="match status" value="1"/>
</dbReference>
<dbReference type="RefSeq" id="WP_210102292.1">
    <property type="nucleotide sequence ID" value="NZ_BAABLK010000029.1"/>
</dbReference>
<keyword evidence="2" id="KW-0812">Transmembrane</keyword>
<evidence type="ECO:0000256" key="1">
    <source>
        <dbReference type="ARBA" id="ARBA00007362"/>
    </source>
</evidence>
<accession>A0ABP9TPA6</accession>
<feature type="domain" description="EamA" evidence="3">
    <location>
        <begin position="145"/>
        <end position="279"/>
    </location>
</feature>
<feature type="transmembrane region" description="Helical" evidence="2">
    <location>
        <begin position="206"/>
        <end position="225"/>
    </location>
</feature>
<dbReference type="SUPFAM" id="SSF103481">
    <property type="entry name" value="Multidrug resistance efflux transporter EmrE"/>
    <property type="match status" value="2"/>
</dbReference>
<dbReference type="InterPro" id="IPR037185">
    <property type="entry name" value="EmrE-like"/>
</dbReference>
<evidence type="ECO:0000256" key="2">
    <source>
        <dbReference type="SAM" id="Phobius"/>
    </source>
</evidence>
<feature type="domain" description="EamA" evidence="3">
    <location>
        <begin position="3"/>
        <end position="133"/>
    </location>
</feature>
<feature type="transmembrane region" description="Helical" evidence="2">
    <location>
        <begin position="175"/>
        <end position="200"/>
    </location>
</feature>
<feature type="transmembrane region" description="Helical" evidence="2">
    <location>
        <begin position="237"/>
        <end position="256"/>
    </location>
</feature>